<name>A0A915E5H0_9BILA</name>
<keyword evidence="1" id="KW-1185">Reference proteome</keyword>
<reference evidence="2" key="1">
    <citation type="submission" date="2022-11" db="UniProtKB">
        <authorList>
            <consortium name="WormBaseParasite"/>
        </authorList>
    </citation>
    <scope>IDENTIFICATION</scope>
</reference>
<dbReference type="AlphaFoldDB" id="A0A915E5H0"/>
<sequence>MNNVVGSSSRAELFEALLLSRADPFVVLAILSASYFIYKGGGYVVAQAINCFFTQQLHKNNEEFPGKHKEEERIILAIEKTVDCYYYYSTTSPPWLGQKTAKLWTMGGS</sequence>
<protein>
    <submittedName>
        <fullName evidence="2">Uncharacterized protein</fullName>
    </submittedName>
</protein>
<dbReference type="Proteomes" id="UP000887574">
    <property type="component" value="Unplaced"/>
</dbReference>
<proteinExistence type="predicted"/>
<accession>A0A915E5H0</accession>
<evidence type="ECO:0000313" key="1">
    <source>
        <dbReference type="Proteomes" id="UP000887574"/>
    </source>
</evidence>
<dbReference type="WBParaSite" id="jg25991">
    <property type="protein sequence ID" value="jg25991"/>
    <property type="gene ID" value="jg25991"/>
</dbReference>
<evidence type="ECO:0000313" key="2">
    <source>
        <dbReference type="WBParaSite" id="jg25991"/>
    </source>
</evidence>
<organism evidence="1 2">
    <name type="scientific">Ditylenchus dipsaci</name>
    <dbReference type="NCBI Taxonomy" id="166011"/>
    <lineage>
        <taxon>Eukaryota</taxon>
        <taxon>Metazoa</taxon>
        <taxon>Ecdysozoa</taxon>
        <taxon>Nematoda</taxon>
        <taxon>Chromadorea</taxon>
        <taxon>Rhabditida</taxon>
        <taxon>Tylenchina</taxon>
        <taxon>Tylenchomorpha</taxon>
        <taxon>Sphaerularioidea</taxon>
        <taxon>Anguinidae</taxon>
        <taxon>Anguininae</taxon>
        <taxon>Ditylenchus</taxon>
    </lineage>
</organism>